<evidence type="ECO:0000256" key="3">
    <source>
        <dbReference type="ARBA" id="ARBA00022679"/>
    </source>
</evidence>
<dbReference type="InterPro" id="IPR041711">
    <property type="entry name" value="Met-tRNA-FMT_N"/>
</dbReference>
<evidence type="ECO:0000256" key="6">
    <source>
        <dbReference type="SAM" id="MobiDB-lite"/>
    </source>
</evidence>
<keyword evidence="4 5" id="KW-0648">Protein biosynthesis</keyword>
<evidence type="ECO:0000256" key="2">
    <source>
        <dbReference type="ARBA" id="ARBA00012261"/>
    </source>
</evidence>
<organism evidence="9 10">
    <name type="scientific">Pseudonocardia eucalypti</name>
    <dbReference type="NCBI Taxonomy" id="648755"/>
    <lineage>
        <taxon>Bacteria</taxon>
        <taxon>Bacillati</taxon>
        <taxon>Actinomycetota</taxon>
        <taxon>Actinomycetes</taxon>
        <taxon>Pseudonocardiales</taxon>
        <taxon>Pseudonocardiaceae</taxon>
        <taxon>Pseudonocardia</taxon>
    </lineage>
</organism>
<dbReference type="SUPFAM" id="SSF50486">
    <property type="entry name" value="FMT C-terminal domain-like"/>
    <property type="match status" value="1"/>
</dbReference>
<feature type="domain" description="Formyl transferase N-terminal" evidence="7">
    <location>
        <begin position="7"/>
        <end position="178"/>
    </location>
</feature>
<feature type="binding site" evidence="5">
    <location>
        <begin position="107"/>
        <end position="110"/>
    </location>
    <ligand>
        <name>(6S)-5,6,7,8-tetrahydrofolate</name>
        <dbReference type="ChEBI" id="CHEBI:57453"/>
    </ligand>
</feature>
<keyword evidence="10" id="KW-1185">Reference proteome</keyword>
<evidence type="ECO:0000256" key="1">
    <source>
        <dbReference type="ARBA" id="ARBA00010699"/>
    </source>
</evidence>
<feature type="region of interest" description="Disordered" evidence="6">
    <location>
        <begin position="281"/>
        <end position="319"/>
    </location>
</feature>
<dbReference type="Pfam" id="PF02911">
    <property type="entry name" value="Formyl_trans_C"/>
    <property type="match status" value="1"/>
</dbReference>
<dbReference type="InterPro" id="IPR036477">
    <property type="entry name" value="Formyl_transf_N_sf"/>
</dbReference>
<evidence type="ECO:0000259" key="8">
    <source>
        <dbReference type="Pfam" id="PF02911"/>
    </source>
</evidence>
<dbReference type="HAMAP" id="MF_00182">
    <property type="entry name" value="Formyl_trans"/>
    <property type="match status" value="1"/>
</dbReference>
<feature type="compositionally biased region" description="Basic and acidic residues" evidence="6">
    <location>
        <begin position="283"/>
        <end position="306"/>
    </location>
</feature>
<dbReference type="Gene3D" id="3.40.50.12230">
    <property type="match status" value="1"/>
</dbReference>
<proteinExistence type="inferred from homology"/>
<dbReference type="InterPro" id="IPR011034">
    <property type="entry name" value="Formyl_transferase-like_C_sf"/>
</dbReference>
<evidence type="ECO:0000313" key="10">
    <source>
        <dbReference type="Proteomes" id="UP001428817"/>
    </source>
</evidence>
<dbReference type="InterPro" id="IPR005793">
    <property type="entry name" value="Formyl_trans_C"/>
</dbReference>
<gene>
    <name evidence="5 9" type="primary">fmt</name>
    <name evidence="9" type="ORF">GCM10023321_76530</name>
</gene>
<sequence length="319" mass="33235">MFAGTPDVALPSLTALLDSPRHQVVAVLTRPDAPTGRGRRPRPSPVAELAISRGIPVLRPPKPSAPEFVESLSAYRPDCCPVVAFGALLPPPLLAVPAKGWVNLHFSLLPAWRGAAPVQASIRHGDDVTGASVFELEKGMDTGPVYGVVTESIGPRDTSGELLGRLARSGAELLVTALDGIEDGTLRAVAQPADGVSYAPKVTTADAEVDWRAPSAAVDRLVRSVTPAPGAWTMFRSERLGLGPVRPAEADGLAPGELRVSKHGVLAGTGAGAVWLGPVRAPGKREMPAEDWARGARPAAGERFESAEPAELTPGEVRA</sequence>
<evidence type="ECO:0000313" key="9">
    <source>
        <dbReference type="EMBL" id="GAA5173901.1"/>
    </source>
</evidence>
<name>A0ABP9RA63_9PSEU</name>
<dbReference type="PANTHER" id="PTHR11138:SF5">
    <property type="entry name" value="METHIONYL-TRNA FORMYLTRANSFERASE, MITOCHONDRIAL"/>
    <property type="match status" value="1"/>
</dbReference>
<evidence type="ECO:0000259" key="7">
    <source>
        <dbReference type="Pfam" id="PF00551"/>
    </source>
</evidence>
<accession>A0ABP9RA63</accession>
<dbReference type="InterPro" id="IPR044135">
    <property type="entry name" value="Met-tRNA-FMT_C"/>
</dbReference>
<reference evidence="10" key="1">
    <citation type="journal article" date="2019" name="Int. J. Syst. Evol. Microbiol.">
        <title>The Global Catalogue of Microorganisms (GCM) 10K type strain sequencing project: providing services to taxonomists for standard genome sequencing and annotation.</title>
        <authorList>
            <consortium name="The Broad Institute Genomics Platform"/>
            <consortium name="The Broad Institute Genome Sequencing Center for Infectious Disease"/>
            <person name="Wu L."/>
            <person name="Ma J."/>
        </authorList>
    </citation>
    <scope>NUCLEOTIDE SEQUENCE [LARGE SCALE GENOMIC DNA]</scope>
    <source>
        <strain evidence="10">JCM 18303</strain>
    </source>
</reference>
<dbReference type="SUPFAM" id="SSF53328">
    <property type="entry name" value="Formyltransferase"/>
    <property type="match status" value="1"/>
</dbReference>
<dbReference type="Proteomes" id="UP001428817">
    <property type="component" value="Unassembled WGS sequence"/>
</dbReference>
<protein>
    <recommendedName>
        <fullName evidence="2 5">Methionyl-tRNA formyltransferase</fullName>
        <ecNumber evidence="2 5">2.1.2.9</ecNumber>
    </recommendedName>
</protein>
<dbReference type="CDD" id="cd08704">
    <property type="entry name" value="Met_tRNA_FMT_C"/>
    <property type="match status" value="1"/>
</dbReference>
<dbReference type="EC" id="2.1.2.9" evidence="2 5"/>
<feature type="domain" description="Formyl transferase C-terminal" evidence="8">
    <location>
        <begin position="201"/>
        <end position="296"/>
    </location>
</feature>
<dbReference type="CDD" id="cd08646">
    <property type="entry name" value="FMT_core_Met-tRNA-FMT_N"/>
    <property type="match status" value="1"/>
</dbReference>
<dbReference type="NCBIfam" id="TIGR00460">
    <property type="entry name" value="fmt"/>
    <property type="match status" value="1"/>
</dbReference>
<comment type="caution">
    <text evidence="9">The sequence shown here is derived from an EMBL/GenBank/DDBJ whole genome shotgun (WGS) entry which is preliminary data.</text>
</comment>
<dbReference type="InterPro" id="IPR002376">
    <property type="entry name" value="Formyl_transf_N"/>
</dbReference>
<dbReference type="InterPro" id="IPR005794">
    <property type="entry name" value="Fmt"/>
</dbReference>
<evidence type="ECO:0000256" key="5">
    <source>
        <dbReference type="HAMAP-Rule" id="MF_00182"/>
    </source>
</evidence>
<comment type="function">
    <text evidence="5">Attaches a formyl group to the free amino group of methionyl-tRNA(fMet). The formyl group appears to play a dual role in the initiator identity of N-formylmethionyl-tRNA by promoting its recognition by IF2 and preventing the misappropriation of this tRNA by the elongation apparatus.</text>
</comment>
<dbReference type="PANTHER" id="PTHR11138">
    <property type="entry name" value="METHIONYL-TRNA FORMYLTRANSFERASE"/>
    <property type="match status" value="1"/>
</dbReference>
<dbReference type="EMBL" id="BAABJP010000057">
    <property type="protein sequence ID" value="GAA5173901.1"/>
    <property type="molecule type" value="Genomic_DNA"/>
</dbReference>
<keyword evidence="3 5" id="KW-0808">Transferase</keyword>
<dbReference type="Pfam" id="PF00551">
    <property type="entry name" value="Formyl_trans_N"/>
    <property type="match status" value="1"/>
</dbReference>
<comment type="catalytic activity">
    <reaction evidence="5">
        <text>L-methionyl-tRNA(fMet) + (6R)-10-formyltetrahydrofolate = N-formyl-L-methionyl-tRNA(fMet) + (6S)-5,6,7,8-tetrahydrofolate + H(+)</text>
        <dbReference type="Rhea" id="RHEA:24380"/>
        <dbReference type="Rhea" id="RHEA-COMP:9952"/>
        <dbReference type="Rhea" id="RHEA-COMP:9953"/>
        <dbReference type="ChEBI" id="CHEBI:15378"/>
        <dbReference type="ChEBI" id="CHEBI:57453"/>
        <dbReference type="ChEBI" id="CHEBI:78530"/>
        <dbReference type="ChEBI" id="CHEBI:78844"/>
        <dbReference type="ChEBI" id="CHEBI:195366"/>
        <dbReference type="EC" id="2.1.2.9"/>
    </reaction>
</comment>
<evidence type="ECO:0000256" key="4">
    <source>
        <dbReference type="ARBA" id="ARBA00022917"/>
    </source>
</evidence>
<comment type="similarity">
    <text evidence="1 5">Belongs to the Fmt family.</text>
</comment>